<organism evidence="1 2">
    <name type="scientific">Allomyces macrogynus (strain ATCC 38327)</name>
    <name type="common">Allomyces javanicus var. macrogynus</name>
    <dbReference type="NCBI Taxonomy" id="578462"/>
    <lineage>
        <taxon>Eukaryota</taxon>
        <taxon>Fungi</taxon>
        <taxon>Fungi incertae sedis</taxon>
        <taxon>Blastocladiomycota</taxon>
        <taxon>Blastocladiomycetes</taxon>
        <taxon>Blastocladiales</taxon>
        <taxon>Blastocladiaceae</taxon>
        <taxon>Allomyces</taxon>
    </lineage>
</organism>
<sequence length="273" mass="29086">MSPHQLTPVQTPVLGLGGALYALYAALADAVDDLDDPRLAAALDAAHGVVAHAADRVLQAVVAATHTAVARLHTHPTAWLDEVAARLRIARDVFRRMAAWGDDGAAWRALAVQAVVELVAAHAASCVPAATAEGRARSRLVTDMATVDGWLAQLMAPGPPSVKDLPTYAHLRAWRRVVSVVWPADQGVLLGEETMRVARAAWEFSPVVTLLHLAVVSGRPMAERRGASVRDVVTWAAIPDGQAVETMVAILREVQYLKGRQQLVAQGSSSPRN</sequence>
<keyword evidence="2" id="KW-1185">Reference proteome</keyword>
<gene>
    <name evidence="1" type="ORF">AMAG_19566</name>
</gene>
<evidence type="ECO:0000313" key="2">
    <source>
        <dbReference type="Proteomes" id="UP000054350"/>
    </source>
</evidence>
<name>A0A0L0SWZ0_ALLM3</name>
<dbReference type="VEuPathDB" id="FungiDB:AMAG_19566"/>
<protein>
    <submittedName>
        <fullName evidence="1">Uncharacterized protein</fullName>
    </submittedName>
</protein>
<dbReference type="EMBL" id="GG745351">
    <property type="protein sequence ID" value="KNE67012.1"/>
    <property type="molecule type" value="Genomic_DNA"/>
</dbReference>
<reference evidence="2" key="2">
    <citation type="submission" date="2009-11" db="EMBL/GenBank/DDBJ databases">
        <title>The Genome Sequence of Allomyces macrogynus strain ATCC 38327.</title>
        <authorList>
            <consortium name="The Broad Institute Genome Sequencing Platform"/>
            <person name="Russ C."/>
            <person name="Cuomo C."/>
            <person name="Shea T."/>
            <person name="Young S.K."/>
            <person name="Zeng Q."/>
            <person name="Koehrsen M."/>
            <person name="Haas B."/>
            <person name="Borodovsky M."/>
            <person name="Guigo R."/>
            <person name="Alvarado L."/>
            <person name="Berlin A."/>
            <person name="Borenstein D."/>
            <person name="Chen Z."/>
            <person name="Engels R."/>
            <person name="Freedman E."/>
            <person name="Gellesch M."/>
            <person name="Goldberg J."/>
            <person name="Griggs A."/>
            <person name="Gujja S."/>
            <person name="Heiman D."/>
            <person name="Hepburn T."/>
            <person name="Howarth C."/>
            <person name="Jen D."/>
            <person name="Larson L."/>
            <person name="Lewis B."/>
            <person name="Mehta T."/>
            <person name="Park D."/>
            <person name="Pearson M."/>
            <person name="Roberts A."/>
            <person name="Saif S."/>
            <person name="Shenoy N."/>
            <person name="Sisk P."/>
            <person name="Stolte C."/>
            <person name="Sykes S."/>
            <person name="Walk T."/>
            <person name="White J."/>
            <person name="Yandava C."/>
            <person name="Burger G."/>
            <person name="Gray M.W."/>
            <person name="Holland P.W.H."/>
            <person name="King N."/>
            <person name="Lang F.B.F."/>
            <person name="Roger A.J."/>
            <person name="Ruiz-Trillo I."/>
            <person name="Lander E."/>
            <person name="Nusbaum C."/>
        </authorList>
    </citation>
    <scope>NUCLEOTIDE SEQUENCE [LARGE SCALE GENOMIC DNA]</scope>
    <source>
        <strain evidence="2">ATCC 38327</strain>
    </source>
</reference>
<evidence type="ECO:0000313" key="1">
    <source>
        <dbReference type="EMBL" id="KNE67012.1"/>
    </source>
</evidence>
<dbReference type="Proteomes" id="UP000054350">
    <property type="component" value="Unassembled WGS sequence"/>
</dbReference>
<reference evidence="1 2" key="1">
    <citation type="submission" date="2009-11" db="EMBL/GenBank/DDBJ databases">
        <title>Annotation of Allomyces macrogynus ATCC 38327.</title>
        <authorList>
            <consortium name="The Broad Institute Genome Sequencing Platform"/>
            <person name="Russ C."/>
            <person name="Cuomo C."/>
            <person name="Burger G."/>
            <person name="Gray M.W."/>
            <person name="Holland P.W.H."/>
            <person name="King N."/>
            <person name="Lang F.B.F."/>
            <person name="Roger A.J."/>
            <person name="Ruiz-Trillo I."/>
            <person name="Young S.K."/>
            <person name="Zeng Q."/>
            <person name="Gargeya S."/>
            <person name="Fitzgerald M."/>
            <person name="Haas B."/>
            <person name="Abouelleil A."/>
            <person name="Alvarado L."/>
            <person name="Arachchi H.M."/>
            <person name="Berlin A."/>
            <person name="Chapman S.B."/>
            <person name="Gearin G."/>
            <person name="Goldberg J."/>
            <person name="Griggs A."/>
            <person name="Gujja S."/>
            <person name="Hansen M."/>
            <person name="Heiman D."/>
            <person name="Howarth C."/>
            <person name="Larimer J."/>
            <person name="Lui A."/>
            <person name="MacDonald P.J.P."/>
            <person name="McCowen C."/>
            <person name="Montmayeur A."/>
            <person name="Murphy C."/>
            <person name="Neiman D."/>
            <person name="Pearson M."/>
            <person name="Priest M."/>
            <person name="Roberts A."/>
            <person name="Saif S."/>
            <person name="Shea T."/>
            <person name="Sisk P."/>
            <person name="Stolte C."/>
            <person name="Sykes S."/>
            <person name="Wortman J."/>
            <person name="Nusbaum C."/>
            <person name="Birren B."/>
        </authorList>
    </citation>
    <scope>NUCLEOTIDE SEQUENCE [LARGE SCALE GENOMIC DNA]</scope>
    <source>
        <strain evidence="1 2">ATCC 38327</strain>
    </source>
</reference>
<proteinExistence type="predicted"/>
<accession>A0A0L0SWZ0</accession>
<dbReference type="AlphaFoldDB" id="A0A0L0SWZ0"/>